<dbReference type="EMBL" id="CP021748">
    <property type="protein sequence ID" value="ARX88375.1"/>
    <property type="molecule type" value="Genomic_DNA"/>
</dbReference>
<feature type="region of interest" description="Disordered" evidence="1">
    <location>
        <begin position="61"/>
        <end position="122"/>
    </location>
</feature>
<proteinExistence type="predicted"/>
<dbReference type="RefSeq" id="WP_159399688.1">
    <property type="nucleotide sequence ID" value="NZ_CP021748.1"/>
</dbReference>
<keyword evidence="3" id="KW-1185">Reference proteome</keyword>
<dbReference type="GO" id="GO:0016787">
    <property type="term" value="F:hydrolase activity"/>
    <property type="evidence" value="ECO:0007669"/>
    <property type="project" value="UniProtKB-KW"/>
</dbReference>
<name>A0A1Z1WPM5_9ACTN</name>
<feature type="compositionally biased region" description="Pro residues" evidence="1">
    <location>
        <begin position="1"/>
        <end position="20"/>
    </location>
</feature>
<dbReference type="InterPro" id="IPR006311">
    <property type="entry name" value="TAT_signal"/>
</dbReference>
<evidence type="ECO:0000313" key="2">
    <source>
        <dbReference type="EMBL" id="ARX88375.1"/>
    </source>
</evidence>
<dbReference type="AlphaFoldDB" id="A0A1Z1WPM5"/>
<accession>A0A1Z1WPM5</accession>
<gene>
    <name evidence="2" type="ORF">SMD44_07862</name>
</gene>
<evidence type="ECO:0000256" key="1">
    <source>
        <dbReference type="SAM" id="MobiDB-lite"/>
    </source>
</evidence>
<sequence length="122" mass="12410">MESTPSPDPSPTPARDPSPAPSRTTPPRTPTSPHTPHTTRRQTLAALAATAATAAVPVLAPGAASARDRGERPVADTVLHNGRVTTLDPRHPRPPPSPCAETESSPWAPTPGSAVSPGTTPG</sequence>
<feature type="compositionally biased region" description="Low complexity" evidence="1">
    <location>
        <begin position="21"/>
        <end position="42"/>
    </location>
</feature>
<dbReference type="Proteomes" id="UP000195880">
    <property type="component" value="Chromosome"/>
</dbReference>
<reference evidence="2 3" key="1">
    <citation type="submission" date="2017-05" db="EMBL/GenBank/DDBJ databases">
        <title>Streptomyces alboflavus Genome sequencing and assembly.</title>
        <authorList>
            <person name="Wang Y."/>
            <person name="Du B."/>
            <person name="Ding Y."/>
            <person name="Liu H."/>
            <person name="Hou Q."/>
            <person name="Liu K."/>
            <person name="Wang C."/>
            <person name="Yao L."/>
        </authorList>
    </citation>
    <scope>NUCLEOTIDE SEQUENCE [LARGE SCALE GENOMIC DNA]</scope>
    <source>
        <strain evidence="2 3">MDJK44</strain>
    </source>
</reference>
<evidence type="ECO:0000313" key="3">
    <source>
        <dbReference type="Proteomes" id="UP000195880"/>
    </source>
</evidence>
<keyword evidence="2" id="KW-0378">Hydrolase</keyword>
<dbReference type="PROSITE" id="PS51318">
    <property type="entry name" value="TAT"/>
    <property type="match status" value="1"/>
</dbReference>
<dbReference type="KEGG" id="salf:SMD44_07862"/>
<feature type="region of interest" description="Disordered" evidence="1">
    <location>
        <begin position="1"/>
        <end position="42"/>
    </location>
</feature>
<organism evidence="2 3">
    <name type="scientific">Streptomyces alboflavus</name>
    <dbReference type="NCBI Taxonomy" id="67267"/>
    <lineage>
        <taxon>Bacteria</taxon>
        <taxon>Bacillati</taxon>
        <taxon>Actinomycetota</taxon>
        <taxon>Actinomycetes</taxon>
        <taxon>Kitasatosporales</taxon>
        <taxon>Streptomycetaceae</taxon>
        <taxon>Streptomyces</taxon>
    </lineage>
</organism>
<protein>
    <submittedName>
        <fullName evidence="2">Amidohydrolase</fullName>
    </submittedName>
</protein>